<evidence type="ECO:0000313" key="1">
    <source>
        <dbReference type="EMBL" id="GEP60279.1"/>
    </source>
</evidence>
<dbReference type="OrthoDB" id="9152545at2"/>
<dbReference type="EMBL" id="BKAJ01000156">
    <property type="protein sequence ID" value="GEP60279.1"/>
    <property type="molecule type" value="Genomic_DNA"/>
</dbReference>
<accession>A0A512NMX2</accession>
<sequence length="106" mass="11889">MTRRNSGAYAVVWPRSAKAVEIKPLAKRLDTIEGKTIAFLWDDLFRGDEIWPILKQELGKRFTGVSFIDHDEFGSTHGDEEHRVLSELPGKIKSMNIDAVVSGMGC</sequence>
<dbReference type="AlphaFoldDB" id="A0A512NMX2"/>
<dbReference type="RefSeq" id="WP_147155628.1">
    <property type="nucleotide sequence ID" value="NZ_BKAJ01000156.1"/>
</dbReference>
<organism evidence="1 2">
    <name type="scientific">Reyranella soli</name>
    <dbReference type="NCBI Taxonomy" id="1230389"/>
    <lineage>
        <taxon>Bacteria</taxon>
        <taxon>Pseudomonadati</taxon>
        <taxon>Pseudomonadota</taxon>
        <taxon>Alphaproteobacteria</taxon>
        <taxon>Hyphomicrobiales</taxon>
        <taxon>Reyranellaceae</taxon>
        <taxon>Reyranella</taxon>
    </lineage>
</organism>
<proteinExistence type="predicted"/>
<comment type="caution">
    <text evidence="1">The sequence shown here is derived from an EMBL/GenBank/DDBJ whole genome shotgun (WGS) entry which is preliminary data.</text>
</comment>
<keyword evidence="2" id="KW-1185">Reference proteome</keyword>
<gene>
    <name evidence="1" type="ORF">RSO01_74450</name>
</gene>
<protein>
    <recommendedName>
        <fullName evidence="3">Alcohol dehydrogenase iron-type/glycerol dehydrogenase GldA domain-containing protein</fullName>
    </recommendedName>
</protein>
<name>A0A512NMX2_9HYPH</name>
<evidence type="ECO:0000313" key="2">
    <source>
        <dbReference type="Proteomes" id="UP000321058"/>
    </source>
</evidence>
<reference evidence="1 2" key="1">
    <citation type="submission" date="2019-07" db="EMBL/GenBank/DDBJ databases">
        <title>Whole genome shotgun sequence of Reyranella soli NBRC 108950.</title>
        <authorList>
            <person name="Hosoyama A."/>
            <person name="Uohara A."/>
            <person name="Ohji S."/>
            <person name="Ichikawa N."/>
        </authorList>
    </citation>
    <scope>NUCLEOTIDE SEQUENCE [LARGE SCALE GENOMIC DNA]</scope>
    <source>
        <strain evidence="1 2">NBRC 108950</strain>
    </source>
</reference>
<evidence type="ECO:0008006" key="3">
    <source>
        <dbReference type="Google" id="ProtNLM"/>
    </source>
</evidence>
<dbReference type="Proteomes" id="UP000321058">
    <property type="component" value="Unassembled WGS sequence"/>
</dbReference>